<reference evidence="1" key="2">
    <citation type="submission" date="2020-09" db="EMBL/GenBank/DDBJ databases">
        <authorList>
            <person name="Sun Q."/>
            <person name="Ohkuma M."/>
        </authorList>
    </citation>
    <scope>NUCLEOTIDE SEQUENCE</scope>
    <source>
        <strain evidence="1">JCM 31311</strain>
    </source>
</reference>
<dbReference type="EMBL" id="BMQL01000004">
    <property type="protein sequence ID" value="GGR00258.1"/>
    <property type="molecule type" value="Genomic_DNA"/>
</dbReference>
<gene>
    <name evidence="1" type="ORF">GCM10008957_11260</name>
</gene>
<dbReference type="Proteomes" id="UP000603865">
    <property type="component" value="Unassembled WGS sequence"/>
</dbReference>
<evidence type="ECO:0008006" key="3">
    <source>
        <dbReference type="Google" id="ProtNLM"/>
    </source>
</evidence>
<accession>A0A918F1W0</accession>
<sequence>MKKFLFLNAVIAQAAAVAPRRGAVTGTYDLADLQRITSQTIIQFGLENVQLAVQTELAVSNTLVNEMTAPLVSPAQSRIIADASGTLLDGEMREVDEYGRVETQKLSKPGQIGIPMRRYQFGVGFTAEYLNRATPAQVATSTTNAVAAYKKKVIQVIRNTLFNPTNSSFDDFLRDNMTLFLKGLYNADGVVPPVGPNAETFDGTHNHYMGFQALNAANFTALILNVAEHTNDARIEVYINAAQETTVRGFSGFTPAVDPNVIVSVNTQVTVQRLDTGRQNNRFIGRFNGADIWVKSWVFPNYAAAVNLNAAVKPIGRRDPVGDDAIVGTPGLHMVGSIVTFPLQSEYWGAEMGFGVQNRSAAAVAQFNAASAGVYEDPTQGGTL</sequence>
<evidence type="ECO:0000313" key="2">
    <source>
        <dbReference type="Proteomes" id="UP000603865"/>
    </source>
</evidence>
<proteinExistence type="predicted"/>
<comment type="caution">
    <text evidence="1">The sequence shown here is derived from an EMBL/GenBank/DDBJ whole genome shotgun (WGS) entry which is preliminary data.</text>
</comment>
<reference evidence="1" key="1">
    <citation type="journal article" date="2014" name="Int. J. Syst. Evol. Microbiol.">
        <title>Complete genome sequence of Corynebacterium casei LMG S-19264T (=DSM 44701T), isolated from a smear-ripened cheese.</title>
        <authorList>
            <consortium name="US DOE Joint Genome Institute (JGI-PGF)"/>
            <person name="Walter F."/>
            <person name="Albersmeier A."/>
            <person name="Kalinowski J."/>
            <person name="Ruckert C."/>
        </authorList>
    </citation>
    <scope>NUCLEOTIDE SEQUENCE</scope>
    <source>
        <strain evidence="1">JCM 31311</strain>
    </source>
</reference>
<organism evidence="1 2">
    <name type="scientific">Deinococcus ruber</name>
    <dbReference type="NCBI Taxonomy" id="1848197"/>
    <lineage>
        <taxon>Bacteria</taxon>
        <taxon>Thermotogati</taxon>
        <taxon>Deinococcota</taxon>
        <taxon>Deinococci</taxon>
        <taxon>Deinococcales</taxon>
        <taxon>Deinococcaceae</taxon>
        <taxon>Deinococcus</taxon>
    </lineage>
</organism>
<evidence type="ECO:0000313" key="1">
    <source>
        <dbReference type="EMBL" id="GGR00258.1"/>
    </source>
</evidence>
<dbReference type="RefSeq" id="WP_189088545.1">
    <property type="nucleotide sequence ID" value="NZ_BMQL01000004.1"/>
</dbReference>
<dbReference type="AlphaFoldDB" id="A0A918F1W0"/>
<protein>
    <recommendedName>
        <fullName evidence="3">Major capsid protein</fullName>
    </recommendedName>
</protein>
<name>A0A918F1W0_9DEIO</name>
<keyword evidence="2" id="KW-1185">Reference proteome</keyword>